<evidence type="ECO:0000256" key="2">
    <source>
        <dbReference type="ARBA" id="ARBA00023002"/>
    </source>
</evidence>
<dbReference type="Pfam" id="PF01070">
    <property type="entry name" value="FMN_dh"/>
    <property type="match status" value="1"/>
</dbReference>
<sequence length="143" mass="15380">MAVEAGVSGIVLSNHGGRNLDTSPPGLLTLLELRRHLPSIFSQVEVYIDGGIRRGTDVLKALCLGAKAVLIGRPFLYSLAYGEDGPKHFVDILQAELETAMRLVGITDLSQANPALINTQDLDHLVVRDVGITDPLEAPRAKM</sequence>
<dbReference type="PANTHER" id="PTHR10578:SF104">
    <property type="entry name" value="CYTOCHROME B2, MITOCHONDRIAL-RELATED"/>
    <property type="match status" value="1"/>
</dbReference>
<dbReference type="EMBL" id="BRPE01000019">
    <property type="protein sequence ID" value="GLA89779.1"/>
    <property type="molecule type" value="Genomic_DNA"/>
</dbReference>
<comment type="cofactor">
    <cofactor evidence="1">
        <name>FMN</name>
        <dbReference type="ChEBI" id="CHEBI:58210"/>
    </cofactor>
</comment>
<dbReference type="PROSITE" id="PS51349">
    <property type="entry name" value="FMN_HYDROXY_ACID_DH_2"/>
    <property type="match status" value="1"/>
</dbReference>
<protein>
    <submittedName>
        <fullName evidence="4">Cytochrome b5 domain-containing protein 1</fullName>
    </submittedName>
</protein>
<comment type="caution">
    <text evidence="4">The sequence shown here is derived from an EMBL/GenBank/DDBJ whole genome shotgun (WGS) entry which is preliminary data.</text>
</comment>
<proteinExistence type="predicted"/>
<feature type="domain" description="FMN hydroxy acid dehydrogenase" evidence="3">
    <location>
        <begin position="1"/>
        <end position="122"/>
    </location>
</feature>
<dbReference type="Gene3D" id="3.20.20.70">
    <property type="entry name" value="Aldolase class I"/>
    <property type="match status" value="1"/>
</dbReference>
<name>A0A9W6AZF3_ASPTU</name>
<evidence type="ECO:0000259" key="3">
    <source>
        <dbReference type="PROSITE" id="PS51349"/>
    </source>
</evidence>
<dbReference type="PANTHER" id="PTHR10578">
    <property type="entry name" value="S -2-HYDROXY-ACID OXIDASE-RELATED"/>
    <property type="match status" value="1"/>
</dbReference>
<reference evidence="4" key="1">
    <citation type="submission" date="2022-07" db="EMBL/GenBank/DDBJ databases">
        <title>Taxonomy of Aspergillus series Nigri: significant species reduction supported by multi-species coalescent approaches.</title>
        <authorList>
            <person name="Bian C."/>
            <person name="Kusuya Y."/>
            <person name="Sklenar F."/>
            <person name="D'hooge E."/>
            <person name="Yaguchi T."/>
            <person name="Takahashi H."/>
            <person name="Hubka V."/>
        </authorList>
    </citation>
    <scope>NUCLEOTIDE SEQUENCE</scope>
    <source>
        <strain evidence="4">IFM 56815</strain>
    </source>
</reference>
<dbReference type="GO" id="GO:0016491">
    <property type="term" value="F:oxidoreductase activity"/>
    <property type="evidence" value="ECO:0007669"/>
    <property type="project" value="UniProtKB-KW"/>
</dbReference>
<dbReference type="InterPro" id="IPR013785">
    <property type="entry name" value="Aldolase_TIM"/>
</dbReference>
<accession>A0A9W6AZF3</accession>
<gene>
    <name evidence="4" type="ORF">AtubIFM56815_004269</name>
</gene>
<keyword evidence="2" id="KW-0560">Oxidoreductase</keyword>
<dbReference type="AlphaFoldDB" id="A0A9W6AZF3"/>
<organism evidence="4 5">
    <name type="scientific">Aspergillus tubingensis</name>
    <dbReference type="NCBI Taxonomy" id="5068"/>
    <lineage>
        <taxon>Eukaryota</taxon>
        <taxon>Fungi</taxon>
        <taxon>Dikarya</taxon>
        <taxon>Ascomycota</taxon>
        <taxon>Pezizomycotina</taxon>
        <taxon>Eurotiomycetes</taxon>
        <taxon>Eurotiomycetidae</taxon>
        <taxon>Eurotiales</taxon>
        <taxon>Aspergillaceae</taxon>
        <taxon>Aspergillus</taxon>
        <taxon>Aspergillus subgen. Circumdati</taxon>
    </lineage>
</organism>
<dbReference type="SUPFAM" id="SSF51395">
    <property type="entry name" value="FMN-linked oxidoreductases"/>
    <property type="match status" value="1"/>
</dbReference>
<evidence type="ECO:0000313" key="5">
    <source>
        <dbReference type="Proteomes" id="UP001144157"/>
    </source>
</evidence>
<dbReference type="InterPro" id="IPR000262">
    <property type="entry name" value="FMN-dep_DH"/>
</dbReference>
<dbReference type="Proteomes" id="UP001144157">
    <property type="component" value="Unassembled WGS sequence"/>
</dbReference>
<evidence type="ECO:0000313" key="4">
    <source>
        <dbReference type="EMBL" id="GLA89779.1"/>
    </source>
</evidence>
<evidence type="ECO:0000256" key="1">
    <source>
        <dbReference type="ARBA" id="ARBA00001917"/>
    </source>
</evidence>
<dbReference type="InterPro" id="IPR037396">
    <property type="entry name" value="FMN_HAD"/>
</dbReference>